<evidence type="ECO:0000256" key="2">
    <source>
        <dbReference type="ARBA" id="ARBA00022801"/>
    </source>
</evidence>
<accession>A0A382FDH9</accession>
<gene>
    <name evidence="5" type="ORF">METZ01_LOCUS213990</name>
</gene>
<keyword evidence="3" id="KW-0067">ATP-binding</keyword>
<dbReference type="GO" id="GO:0016787">
    <property type="term" value="F:hydrolase activity"/>
    <property type="evidence" value="ECO:0007669"/>
    <property type="project" value="UniProtKB-KW"/>
</dbReference>
<dbReference type="AlphaFoldDB" id="A0A382FDH9"/>
<keyword evidence="2" id="KW-0378">Hydrolase</keyword>
<dbReference type="PANTHER" id="PTHR34698:SF2">
    <property type="entry name" value="5-OXOPROLINASE SUBUNIT B"/>
    <property type="match status" value="1"/>
</dbReference>
<dbReference type="NCBIfam" id="TIGR00370">
    <property type="entry name" value="5-oxoprolinase subunit PxpB"/>
    <property type="match status" value="1"/>
</dbReference>
<dbReference type="InterPro" id="IPR010016">
    <property type="entry name" value="PxpB"/>
</dbReference>
<organism evidence="5">
    <name type="scientific">marine metagenome</name>
    <dbReference type="NCBI Taxonomy" id="408172"/>
    <lineage>
        <taxon>unclassified sequences</taxon>
        <taxon>metagenomes</taxon>
        <taxon>ecological metagenomes</taxon>
    </lineage>
</organism>
<dbReference type="PANTHER" id="PTHR34698">
    <property type="entry name" value="5-OXOPROLINASE SUBUNIT B"/>
    <property type="match status" value="1"/>
</dbReference>
<evidence type="ECO:0000256" key="3">
    <source>
        <dbReference type="ARBA" id="ARBA00022840"/>
    </source>
</evidence>
<dbReference type="Gene3D" id="2.40.100.10">
    <property type="entry name" value="Cyclophilin-like"/>
    <property type="match status" value="1"/>
</dbReference>
<dbReference type="InterPro" id="IPR003833">
    <property type="entry name" value="CT_C_D"/>
</dbReference>
<dbReference type="EMBL" id="UINC01049404">
    <property type="protein sequence ID" value="SVB61136.1"/>
    <property type="molecule type" value="Genomic_DNA"/>
</dbReference>
<name>A0A382FDH9_9ZZZZ</name>
<dbReference type="InterPro" id="IPR029000">
    <property type="entry name" value="Cyclophilin-like_dom_sf"/>
</dbReference>
<evidence type="ECO:0000259" key="4">
    <source>
        <dbReference type="SMART" id="SM00796"/>
    </source>
</evidence>
<dbReference type="SUPFAM" id="SSF160467">
    <property type="entry name" value="PH0987 N-terminal domain-like"/>
    <property type="match status" value="1"/>
</dbReference>
<dbReference type="Pfam" id="PF02682">
    <property type="entry name" value="CT_C_D"/>
    <property type="match status" value="1"/>
</dbReference>
<feature type="domain" description="Carboxyltransferase" evidence="4">
    <location>
        <begin position="1"/>
        <end position="197"/>
    </location>
</feature>
<reference evidence="5" key="1">
    <citation type="submission" date="2018-05" db="EMBL/GenBank/DDBJ databases">
        <authorList>
            <person name="Lanie J.A."/>
            <person name="Ng W.-L."/>
            <person name="Kazmierczak K.M."/>
            <person name="Andrzejewski T.M."/>
            <person name="Davidsen T.M."/>
            <person name="Wayne K.J."/>
            <person name="Tettelin H."/>
            <person name="Glass J.I."/>
            <person name="Rusch D."/>
            <person name="Podicherti R."/>
            <person name="Tsui H.-C.T."/>
            <person name="Winkler M.E."/>
        </authorList>
    </citation>
    <scope>NUCLEOTIDE SEQUENCE</scope>
</reference>
<evidence type="ECO:0000256" key="1">
    <source>
        <dbReference type="ARBA" id="ARBA00022741"/>
    </source>
</evidence>
<evidence type="ECO:0000313" key="5">
    <source>
        <dbReference type="EMBL" id="SVB61136.1"/>
    </source>
</evidence>
<protein>
    <recommendedName>
        <fullName evidence="4">Carboxyltransferase domain-containing protein</fullName>
    </recommendedName>
</protein>
<dbReference type="GO" id="GO:0005524">
    <property type="term" value="F:ATP binding"/>
    <property type="evidence" value="ECO:0007669"/>
    <property type="project" value="UniProtKB-KW"/>
</dbReference>
<dbReference type="Gene3D" id="3.30.1360.40">
    <property type="match status" value="1"/>
</dbReference>
<dbReference type="SUPFAM" id="SSF50891">
    <property type="entry name" value="Cyclophilin-like"/>
    <property type="match status" value="1"/>
</dbReference>
<proteinExistence type="predicted"/>
<sequence length="233" mass="25659">MGDSSLMVSMGEGISLDTNDQVRVLTHDLMKSDWPGVREIVPTYSSIAIHYDPFILSEESLEQSIRNLMLYSISEDDVSNRIIMLPTLYGGEFGPDLESVCTITGLSQLDAVRIHSGSDYRVYALGFSPGFPYLGGLSEKLHCPRLDSPRTEVPMGSVAIAGTQTGVYPVSSPGGWRLIGRTPIVLFDPYRDDPAIFRPGDHLRFVPIKSEKEFDEISSAVHSNSYELEVLVG</sequence>
<keyword evidence="1" id="KW-0547">Nucleotide-binding</keyword>
<dbReference type="SMART" id="SM00796">
    <property type="entry name" value="AHS1"/>
    <property type="match status" value="1"/>
</dbReference>